<sequence length="61" mass="7266">MFQYEYVNVKVGSFWGARSEEHREIIDKYAANGYRYVGFIPANMDSYGKYKEIDLIFEKEV</sequence>
<reference evidence="1 2" key="1">
    <citation type="submission" date="2020-07" db="EMBL/GenBank/DDBJ databases">
        <title>Alkalicella. sp. LB2 genome.</title>
        <authorList>
            <person name="Postec A."/>
            <person name="Quemeneur M."/>
        </authorList>
    </citation>
    <scope>NUCLEOTIDE SEQUENCE [LARGE SCALE GENOMIC DNA]</scope>
    <source>
        <strain evidence="1 2">LB2</strain>
    </source>
</reference>
<organism evidence="1 2">
    <name type="scientific">Alkalicella caledoniensis</name>
    <dbReference type="NCBI Taxonomy" id="2731377"/>
    <lineage>
        <taxon>Bacteria</taxon>
        <taxon>Bacillati</taxon>
        <taxon>Bacillota</taxon>
        <taxon>Clostridia</taxon>
        <taxon>Eubacteriales</taxon>
        <taxon>Proteinivoracaceae</taxon>
        <taxon>Alkalicella</taxon>
    </lineage>
</organism>
<dbReference type="Proteomes" id="UP000516160">
    <property type="component" value="Chromosome"/>
</dbReference>
<accession>A0A7G9W5Y3</accession>
<name>A0A7G9W5Y3_ALKCA</name>
<dbReference type="RefSeq" id="WP_213167756.1">
    <property type="nucleotide sequence ID" value="NZ_CP058559.1"/>
</dbReference>
<dbReference type="InterPro" id="IPR025234">
    <property type="entry name" value="YjzH-like"/>
</dbReference>
<evidence type="ECO:0000313" key="2">
    <source>
        <dbReference type="Proteomes" id="UP000516160"/>
    </source>
</evidence>
<protein>
    <submittedName>
        <fullName evidence="1">DUF4177 domain-containing protein</fullName>
    </submittedName>
</protein>
<dbReference type="KEGG" id="acae:HYG86_04565"/>
<proteinExistence type="predicted"/>
<evidence type="ECO:0000313" key="1">
    <source>
        <dbReference type="EMBL" id="QNO14095.1"/>
    </source>
</evidence>
<dbReference type="AlphaFoldDB" id="A0A7G9W5Y3"/>
<dbReference type="Pfam" id="PF13783">
    <property type="entry name" value="DUF4177"/>
    <property type="match status" value="1"/>
</dbReference>
<dbReference type="EMBL" id="CP058559">
    <property type="protein sequence ID" value="QNO14095.1"/>
    <property type="molecule type" value="Genomic_DNA"/>
</dbReference>
<gene>
    <name evidence="1" type="ORF">HYG86_04565</name>
</gene>
<keyword evidence="2" id="KW-1185">Reference proteome</keyword>